<evidence type="ECO:0000313" key="2">
    <source>
        <dbReference type="Proteomes" id="UP001358586"/>
    </source>
</evidence>
<protein>
    <submittedName>
        <fullName evidence="1">Uncharacterized protein</fullName>
    </submittedName>
</protein>
<dbReference type="Pfam" id="PF14223">
    <property type="entry name" value="Retrotran_gag_2"/>
    <property type="match status" value="1"/>
</dbReference>
<gene>
    <name evidence="1" type="ORF">PVK06_040806</name>
</gene>
<accession>A0ABR0N6H9</accession>
<dbReference type="PANTHER" id="PTHR47481">
    <property type="match status" value="1"/>
</dbReference>
<organism evidence="1 2">
    <name type="scientific">Gossypium arboreum</name>
    <name type="common">Tree cotton</name>
    <name type="synonym">Gossypium nanking</name>
    <dbReference type="NCBI Taxonomy" id="29729"/>
    <lineage>
        <taxon>Eukaryota</taxon>
        <taxon>Viridiplantae</taxon>
        <taxon>Streptophyta</taxon>
        <taxon>Embryophyta</taxon>
        <taxon>Tracheophyta</taxon>
        <taxon>Spermatophyta</taxon>
        <taxon>Magnoliopsida</taxon>
        <taxon>eudicotyledons</taxon>
        <taxon>Gunneridae</taxon>
        <taxon>Pentapetalae</taxon>
        <taxon>rosids</taxon>
        <taxon>malvids</taxon>
        <taxon>Malvales</taxon>
        <taxon>Malvaceae</taxon>
        <taxon>Malvoideae</taxon>
        <taxon>Gossypium</taxon>
    </lineage>
</organism>
<keyword evidence="2" id="KW-1185">Reference proteome</keyword>
<proteinExistence type="predicted"/>
<name>A0ABR0N6H9_GOSAR</name>
<evidence type="ECO:0000313" key="1">
    <source>
        <dbReference type="EMBL" id="KAK5786174.1"/>
    </source>
</evidence>
<sequence length="246" mass="27114">MMTSPRSEVSNGFSKEYLQGSGENELSTMSGPEYGGGKPSLAFTLQRLVFICHPTNLFASLMAMGDVPVVDTPRHSLNTWEAVHSQDNGGVVLQKDKFLASWLLSTITNDVLVYLIKASTSFEVWITIERKFSAKSSVKISSMCHAFYSLKKVNLTIKEYLFKVKSMNDSLITAGSMVVDQEQVSIILVGLSMEYESIRVFASATSVSLDLLTELLLDCEERQLALLTEVPMQANLASHLKQDGAI</sequence>
<dbReference type="PANTHER" id="PTHR47481:SF10">
    <property type="entry name" value="COPIA-LIKE POLYPROTEIN_RETROTRANSPOSON"/>
    <property type="match status" value="1"/>
</dbReference>
<comment type="caution">
    <text evidence="1">The sequence shown here is derived from an EMBL/GenBank/DDBJ whole genome shotgun (WGS) entry which is preliminary data.</text>
</comment>
<dbReference type="EMBL" id="JARKNE010000011">
    <property type="protein sequence ID" value="KAK5786174.1"/>
    <property type="molecule type" value="Genomic_DNA"/>
</dbReference>
<reference evidence="1 2" key="1">
    <citation type="submission" date="2023-03" db="EMBL/GenBank/DDBJ databases">
        <title>WGS of Gossypium arboreum.</title>
        <authorList>
            <person name="Yu D."/>
        </authorList>
    </citation>
    <scope>NUCLEOTIDE SEQUENCE [LARGE SCALE GENOMIC DNA]</scope>
    <source>
        <tissue evidence="1">Leaf</tissue>
    </source>
</reference>
<dbReference type="Proteomes" id="UP001358586">
    <property type="component" value="Chromosome 11"/>
</dbReference>